<dbReference type="AlphaFoldDB" id="A0A976FF68"/>
<proteinExistence type="predicted"/>
<dbReference type="Proteomes" id="UP000294530">
    <property type="component" value="Unassembled WGS sequence"/>
</dbReference>
<name>A0A976FF68_BRELC</name>
<keyword evidence="2" id="KW-1185">Reference proteome</keyword>
<organism evidence="1 2">
    <name type="scientific">Bremia lactucae</name>
    <name type="common">Lettuce downy mildew</name>
    <dbReference type="NCBI Taxonomy" id="4779"/>
    <lineage>
        <taxon>Eukaryota</taxon>
        <taxon>Sar</taxon>
        <taxon>Stramenopiles</taxon>
        <taxon>Oomycota</taxon>
        <taxon>Peronosporomycetes</taxon>
        <taxon>Peronosporales</taxon>
        <taxon>Peronosporaceae</taxon>
        <taxon>Bremia</taxon>
    </lineage>
</organism>
<protein>
    <submittedName>
        <fullName evidence="1">Uncharacterized protein</fullName>
    </submittedName>
</protein>
<sequence length="323" mass="37469">MVMIENYEFLFYQDMTLKNLKPITIKRNLSLADGYQLFPIADKWAELLPERIPLQFSFFRYVGFYVACIENGKPTVVKSRAVAALRVTIQNEDKVVFNERVSTAFPNGVYYVQDICLENAGVHTVCVTVEGGLADELAPLVLKMEVFEFMELHECPDLVKGAYQPLREFVLKCIEEGNRDKLRDENFLATVVRTKNHLLRNVDARWWLRTFVQHTINRDDLEANAALSTCRTTHKRKQNHPSKVTFKLVRGIVNLHFAILSCQGRTADKKEHENLFARRKRDWKRVRLGNVRMFTTEPLHAGATITVFSRKEMFHQLSLYAQV</sequence>
<reference evidence="1 2" key="1">
    <citation type="journal article" date="2021" name="Genome Biol.">
        <title>AFLAP: assembly-free linkage analysis pipeline using k-mers from genome sequencing data.</title>
        <authorList>
            <person name="Fletcher K."/>
            <person name="Zhang L."/>
            <person name="Gil J."/>
            <person name="Han R."/>
            <person name="Cavanaugh K."/>
            <person name="Michelmore R."/>
        </authorList>
    </citation>
    <scope>NUCLEOTIDE SEQUENCE [LARGE SCALE GENOMIC DNA]</scope>
    <source>
        <strain evidence="1 2">SF5</strain>
    </source>
</reference>
<dbReference type="RefSeq" id="XP_067814848.1">
    <property type="nucleotide sequence ID" value="XM_067963198.1"/>
</dbReference>
<dbReference type="GeneID" id="94348869"/>
<gene>
    <name evidence="1" type="ORF">CCR75_005115</name>
</gene>
<comment type="caution">
    <text evidence="1">The sequence shown here is derived from an EMBL/GenBank/DDBJ whole genome shotgun (WGS) entry which is preliminary data.</text>
</comment>
<accession>A0A976FF68</accession>
<evidence type="ECO:0000313" key="2">
    <source>
        <dbReference type="Proteomes" id="UP000294530"/>
    </source>
</evidence>
<dbReference type="EMBL" id="SHOA02000013">
    <property type="protein sequence ID" value="TDH65349.1"/>
    <property type="molecule type" value="Genomic_DNA"/>
</dbReference>
<dbReference type="KEGG" id="blac:94348869"/>
<dbReference type="OrthoDB" id="157117at2759"/>
<evidence type="ECO:0000313" key="1">
    <source>
        <dbReference type="EMBL" id="TDH65349.1"/>
    </source>
</evidence>